<dbReference type="Gene3D" id="3.30.70.580">
    <property type="entry name" value="Pseudouridine synthase I, catalytic domain, N-terminal subdomain"/>
    <property type="match status" value="1"/>
</dbReference>
<comment type="caution">
    <text evidence="4">The sequence shown here is derived from an EMBL/GenBank/DDBJ whole genome shotgun (WGS) entry which is preliminary data.</text>
</comment>
<name>A0A813FYZ8_POLGL</name>
<dbReference type="GO" id="GO:0009982">
    <property type="term" value="F:pseudouridine synthase activity"/>
    <property type="evidence" value="ECO:0007669"/>
    <property type="project" value="InterPro"/>
</dbReference>
<evidence type="ECO:0000256" key="2">
    <source>
        <dbReference type="SAM" id="MobiDB-lite"/>
    </source>
</evidence>
<dbReference type="GO" id="GO:0003723">
    <property type="term" value="F:RNA binding"/>
    <property type="evidence" value="ECO:0007669"/>
    <property type="project" value="InterPro"/>
</dbReference>
<dbReference type="GO" id="GO:0001522">
    <property type="term" value="P:pseudouridine synthesis"/>
    <property type="evidence" value="ECO:0007669"/>
    <property type="project" value="InterPro"/>
</dbReference>
<dbReference type="PANTHER" id="PTHR47683:SF2">
    <property type="entry name" value="RNA-BINDING S4 DOMAIN-CONTAINING PROTEIN"/>
    <property type="match status" value="1"/>
</dbReference>
<dbReference type="SUPFAM" id="SSF55120">
    <property type="entry name" value="Pseudouridine synthase"/>
    <property type="match status" value="1"/>
</dbReference>
<dbReference type="InterPro" id="IPR020103">
    <property type="entry name" value="PsdUridine_synth_cat_dom_sf"/>
</dbReference>
<feature type="compositionally biased region" description="Low complexity" evidence="2">
    <location>
        <begin position="9"/>
        <end position="19"/>
    </location>
</feature>
<dbReference type="AlphaFoldDB" id="A0A813FYZ8"/>
<feature type="region of interest" description="Disordered" evidence="2">
    <location>
        <begin position="236"/>
        <end position="264"/>
    </location>
</feature>
<keyword evidence="5" id="KW-1185">Reference proteome</keyword>
<dbReference type="InterPro" id="IPR042092">
    <property type="entry name" value="PsdUridine_s_RsuA/RluB/E/F_cat"/>
</dbReference>
<feature type="compositionally biased region" description="Low complexity" evidence="2">
    <location>
        <begin position="252"/>
        <end position="263"/>
    </location>
</feature>
<dbReference type="Gene3D" id="3.30.70.1560">
    <property type="entry name" value="Alpha-L RNA-binding motif"/>
    <property type="match status" value="1"/>
</dbReference>
<dbReference type="OrthoDB" id="440619at2759"/>
<organism evidence="4 5">
    <name type="scientific">Polarella glacialis</name>
    <name type="common">Dinoflagellate</name>
    <dbReference type="NCBI Taxonomy" id="89957"/>
    <lineage>
        <taxon>Eukaryota</taxon>
        <taxon>Sar</taxon>
        <taxon>Alveolata</taxon>
        <taxon>Dinophyceae</taxon>
        <taxon>Suessiales</taxon>
        <taxon>Suessiaceae</taxon>
        <taxon>Polarella</taxon>
    </lineage>
</organism>
<evidence type="ECO:0000313" key="4">
    <source>
        <dbReference type="EMBL" id="CAE8619742.1"/>
    </source>
</evidence>
<dbReference type="Pfam" id="PF00849">
    <property type="entry name" value="PseudoU_synth_2"/>
    <property type="match status" value="1"/>
</dbReference>
<evidence type="ECO:0000259" key="3">
    <source>
        <dbReference type="Pfam" id="PF00849"/>
    </source>
</evidence>
<keyword evidence="1" id="KW-0413">Isomerase</keyword>
<protein>
    <recommendedName>
        <fullName evidence="3">Pseudouridine synthase RsuA/RluA-like domain-containing protein</fullName>
    </recommendedName>
</protein>
<dbReference type="InterPro" id="IPR050343">
    <property type="entry name" value="RsuA_PseudoU_synthase"/>
</dbReference>
<gene>
    <name evidence="4" type="ORF">PGLA1383_LOCUS37323</name>
</gene>
<proteinExistence type="predicted"/>
<dbReference type="InterPro" id="IPR020094">
    <property type="entry name" value="TruA/RsuA/RluB/E/F_N"/>
</dbReference>
<accession>A0A813FYZ8</accession>
<dbReference type="PANTHER" id="PTHR47683">
    <property type="entry name" value="PSEUDOURIDINE SYNTHASE FAMILY PROTEIN-RELATED"/>
    <property type="match status" value="1"/>
</dbReference>
<evidence type="ECO:0000313" key="5">
    <source>
        <dbReference type="Proteomes" id="UP000654075"/>
    </source>
</evidence>
<reference evidence="4" key="1">
    <citation type="submission" date="2021-02" db="EMBL/GenBank/DDBJ databases">
        <authorList>
            <person name="Dougan E. K."/>
            <person name="Rhodes N."/>
            <person name="Thang M."/>
            <person name="Chan C."/>
        </authorList>
    </citation>
    <scope>NUCLEOTIDE SEQUENCE</scope>
</reference>
<dbReference type="Proteomes" id="UP000654075">
    <property type="component" value="Unassembled WGS sequence"/>
</dbReference>
<dbReference type="InterPro" id="IPR006145">
    <property type="entry name" value="PsdUridine_synth_RsuA/RluA"/>
</dbReference>
<feature type="domain" description="Pseudouridine synthase RsuA/RluA-like" evidence="3">
    <location>
        <begin position="272"/>
        <end position="365"/>
    </location>
</feature>
<sequence>MAQKRKRSASTAMPNAAAAVDQNPKETVANTAQRACGRCLVKGDVVYTTEDTGAGYVAMCNFSSELCNTMGIHQGIKGAVAESKNASEHNAASAVLSVLGVECGPKKSKVSTEAPMQSPQGWFQGPPSGAKTAMPKLQSQQNAAAAVDHSPKEAVANTAQRACGRCLVKGDVVYTTVGIGAGYGAMCNFSPELCISMGIHQGITGAVAESKNAAEHNAASAVLNVLGVECGPKKSKVSTEAPIQSPRGLQGPSSSAKKTTAPKAKNDPCRVFALFKPTGMVTTMSTDPSKGSCDMAAWINSTLPGQRLSVIGGLDKNASGLLLVTNDGQFAAGVTASRSCEKEYWCGVDVASNVDAHSVVSGTCAKLLAGFEHDHPTKPKPAKILGRAKDARQLLPEEEAFALSHAGFPGTCLFFSVTMDTGSVRVVKSMMAAAGAPSATQHLERIGGLRLTELQLWNPGSHVELSSEDIELLRSSCVQFMDMYSPWQLADARLQRVSMSFMDRMEVDSENKQAFSQVCDMRKNEGQRKQLDKMVEKMRPPPNQKGPKIVSHNDKALFDGHDRKMNWAPLECY</sequence>
<evidence type="ECO:0000256" key="1">
    <source>
        <dbReference type="ARBA" id="ARBA00023235"/>
    </source>
</evidence>
<feature type="region of interest" description="Disordered" evidence="2">
    <location>
        <begin position="1"/>
        <end position="25"/>
    </location>
</feature>
<dbReference type="EMBL" id="CAJNNV010027211">
    <property type="protein sequence ID" value="CAE8619742.1"/>
    <property type="molecule type" value="Genomic_DNA"/>
</dbReference>